<feature type="region of interest" description="Disordered" evidence="5">
    <location>
        <begin position="127"/>
        <end position="151"/>
    </location>
</feature>
<evidence type="ECO:0000256" key="6">
    <source>
        <dbReference type="SAM" id="SignalP"/>
    </source>
</evidence>
<organism evidence="8 9">
    <name type="scientific">Dictyostelium purpureum</name>
    <name type="common">Slime mold</name>
    <dbReference type="NCBI Taxonomy" id="5786"/>
    <lineage>
        <taxon>Eukaryota</taxon>
        <taxon>Amoebozoa</taxon>
        <taxon>Evosea</taxon>
        <taxon>Eumycetozoa</taxon>
        <taxon>Dictyostelia</taxon>
        <taxon>Dictyosteliales</taxon>
        <taxon>Dictyosteliaceae</taxon>
        <taxon>Dictyostelium</taxon>
    </lineage>
</organism>
<reference evidence="9" key="1">
    <citation type="journal article" date="2011" name="Genome Biol.">
        <title>Comparative genomics of the social amoebae Dictyostelium discoideum and Dictyostelium purpureum.</title>
        <authorList>
            <consortium name="US DOE Joint Genome Institute (JGI-PGF)"/>
            <person name="Sucgang R."/>
            <person name="Kuo A."/>
            <person name="Tian X."/>
            <person name="Salerno W."/>
            <person name="Parikh A."/>
            <person name="Feasley C.L."/>
            <person name="Dalin E."/>
            <person name="Tu H."/>
            <person name="Huang E."/>
            <person name="Barry K."/>
            <person name="Lindquist E."/>
            <person name="Shapiro H."/>
            <person name="Bruce D."/>
            <person name="Schmutz J."/>
            <person name="Salamov A."/>
            <person name="Fey P."/>
            <person name="Gaudet P."/>
            <person name="Anjard C."/>
            <person name="Babu M.M."/>
            <person name="Basu S."/>
            <person name="Bushmanova Y."/>
            <person name="van der Wel H."/>
            <person name="Katoh-Kurasawa M."/>
            <person name="Dinh C."/>
            <person name="Coutinho P.M."/>
            <person name="Saito T."/>
            <person name="Elias M."/>
            <person name="Schaap P."/>
            <person name="Kay R.R."/>
            <person name="Henrissat B."/>
            <person name="Eichinger L."/>
            <person name="Rivero F."/>
            <person name="Putnam N.H."/>
            <person name="West C.M."/>
            <person name="Loomis W.F."/>
            <person name="Chisholm R.L."/>
            <person name="Shaulsky G."/>
            <person name="Strassmann J.E."/>
            <person name="Queller D.C."/>
            <person name="Kuspa A."/>
            <person name="Grigoriev I.V."/>
        </authorList>
    </citation>
    <scope>NUCLEOTIDE SEQUENCE [LARGE SCALE GENOMIC DNA]</scope>
    <source>
        <strain evidence="9">QSDP1</strain>
    </source>
</reference>
<dbReference type="Gene3D" id="3.30.40.10">
    <property type="entry name" value="Zinc/RING finger domain, C3HC4 (zinc finger)"/>
    <property type="match status" value="1"/>
</dbReference>
<dbReference type="PROSITE" id="PS50089">
    <property type="entry name" value="ZF_RING_2"/>
    <property type="match status" value="1"/>
</dbReference>
<feature type="region of interest" description="Disordered" evidence="5">
    <location>
        <begin position="30"/>
        <end position="82"/>
    </location>
</feature>
<evidence type="ECO:0000256" key="3">
    <source>
        <dbReference type="ARBA" id="ARBA00022833"/>
    </source>
</evidence>
<evidence type="ECO:0000256" key="4">
    <source>
        <dbReference type="PROSITE-ProRule" id="PRU00175"/>
    </source>
</evidence>
<feature type="domain" description="RING-type" evidence="7">
    <location>
        <begin position="345"/>
        <end position="386"/>
    </location>
</feature>
<accession>F0ZCZ2</accession>
<dbReference type="AlphaFoldDB" id="F0ZCZ2"/>
<dbReference type="STRING" id="5786.F0ZCZ2"/>
<dbReference type="EMBL" id="GL870982">
    <property type="protein sequence ID" value="EGC38152.1"/>
    <property type="molecule type" value="Genomic_DNA"/>
</dbReference>
<dbReference type="Proteomes" id="UP000001064">
    <property type="component" value="Unassembled WGS sequence"/>
</dbReference>
<dbReference type="PROSITE" id="PS00518">
    <property type="entry name" value="ZF_RING_1"/>
    <property type="match status" value="1"/>
</dbReference>
<protein>
    <recommendedName>
        <fullName evidence="7">RING-type domain-containing protein</fullName>
    </recommendedName>
</protein>
<evidence type="ECO:0000313" key="8">
    <source>
        <dbReference type="EMBL" id="EGC38152.1"/>
    </source>
</evidence>
<dbReference type="KEGG" id="dpp:DICPUDRAFT_149147"/>
<evidence type="ECO:0000256" key="5">
    <source>
        <dbReference type="SAM" id="MobiDB-lite"/>
    </source>
</evidence>
<dbReference type="InterPro" id="IPR017907">
    <property type="entry name" value="Znf_RING_CS"/>
</dbReference>
<feature type="compositionally biased region" description="Low complexity" evidence="5">
    <location>
        <begin position="30"/>
        <end position="60"/>
    </location>
</feature>
<evidence type="ECO:0000256" key="2">
    <source>
        <dbReference type="ARBA" id="ARBA00022771"/>
    </source>
</evidence>
<feature type="chain" id="PRO_5003265021" description="RING-type domain-containing protein" evidence="6">
    <location>
        <begin position="31"/>
        <end position="437"/>
    </location>
</feature>
<dbReference type="PANTHER" id="PTHR31534">
    <property type="entry name" value="ATAXIN 7, ISOFORM A"/>
    <property type="match status" value="1"/>
</dbReference>
<dbReference type="GO" id="GO:0008270">
    <property type="term" value="F:zinc ion binding"/>
    <property type="evidence" value="ECO:0007669"/>
    <property type="project" value="UniProtKB-KW"/>
</dbReference>
<sequence length="437" mass="53204">MLESILFAIFIWSLIILKIIFRSTPQETQTNNFTQTNNHTHTNNQTHINNETQTNNNTHTSNHKINETTNSTPIDQSPKEKIKYDSTSTFHYSAYRNIYCCSEYHNSQENSGRSSVAQEILSHSPTQFLEKHHAPKEPSQPENVFPYSPFDSTRERMDKEKLEKENLEILKREQQKEKEYMEQLKRENQERERIEKLEKERKEREHKESLERQRLIKERLEKEIIEAKEKKRIEREKKEKEKKEREQKKREEIERKQKEREEIERKQREREELERIQIVYKETLERIMERVRLENLERQEREEREKEQQREQHEREEREKQEREQQQREQQEREEAECRENEDPCTICIERIEPSQLAVIDCNHMFCYDCIMEMSYRRNNTCPNCRAPFYLVRRVNGSTNEANIEQGDQSPPNLNNDDANSNESNIDLELFDQIDIE</sequence>
<dbReference type="SUPFAM" id="SSF57850">
    <property type="entry name" value="RING/U-box"/>
    <property type="match status" value="1"/>
</dbReference>
<dbReference type="InParanoid" id="F0ZCZ2"/>
<dbReference type="GeneID" id="10502572"/>
<feature type="region of interest" description="Disordered" evidence="5">
    <location>
        <begin position="301"/>
        <end position="336"/>
    </location>
</feature>
<keyword evidence="9" id="KW-1185">Reference proteome</keyword>
<keyword evidence="2 4" id="KW-0863">Zinc-finger</keyword>
<feature type="compositionally biased region" description="Polar residues" evidence="5">
    <location>
        <begin position="402"/>
        <end position="425"/>
    </location>
</feature>
<evidence type="ECO:0000256" key="1">
    <source>
        <dbReference type="ARBA" id="ARBA00022723"/>
    </source>
</evidence>
<gene>
    <name evidence="8" type="ORF">DICPUDRAFT_149147</name>
</gene>
<dbReference type="SMART" id="SM00184">
    <property type="entry name" value="RING"/>
    <property type="match status" value="1"/>
</dbReference>
<name>F0ZCZ2_DICPU</name>
<dbReference type="OrthoDB" id="21534at2759"/>
<evidence type="ECO:0000313" key="9">
    <source>
        <dbReference type="Proteomes" id="UP000001064"/>
    </source>
</evidence>
<feature type="region of interest" description="Disordered" evidence="5">
    <location>
        <begin position="231"/>
        <end position="261"/>
    </location>
</feature>
<keyword evidence="6" id="KW-0732">Signal</keyword>
<feature type="region of interest" description="Disordered" evidence="5">
    <location>
        <begin position="402"/>
        <end position="428"/>
    </location>
</feature>
<dbReference type="RefSeq" id="XP_003285279.1">
    <property type="nucleotide sequence ID" value="XM_003285231.1"/>
</dbReference>
<dbReference type="PANTHER" id="PTHR31534:SF3">
    <property type="entry name" value="HPC2-RELATED DOMAIN-CONTAINING PROTEIN"/>
    <property type="match status" value="1"/>
</dbReference>
<proteinExistence type="predicted"/>
<dbReference type="InterPro" id="IPR001841">
    <property type="entry name" value="Znf_RING"/>
</dbReference>
<dbReference type="InterPro" id="IPR013083">
    <property type="entry name" value="Znf_RING/FYVE/PHD"/>
</dbReference>
<evidence type="ECO:0000259" key="7">
    <source>
        <dbReference type="PROSITE" id="PS50089"/>
    </source>
</evidence>
<dbReference type="VEuPathDB" id="AmoebaDB:DICPUDRAFT_149147"/>
<keyword evidence="1" id="KW-0479">Metal-binding</keyword>
<dbReference type="Pfam" id="PF13639">
    <property type="entry name" value="zf-RING_2"/>
    <property type="match status" value="1"/>
</dbReference>
<dbReference type="InterPro" id="IPR053109">
    <property type="entry name" value="Ser/Thr-Kinase-Related"/>
</dbReference>
<keyword evidence="3" id="KW-0862">Zinc</keyword>
<feature type="signal peptide" evidence="6">
    <location>
        <begin position="1"/>
        <end position="30"/>
    </location>
</feature>